<reference evidence="4 5" key="1">
    <citation type="submission" date="2024-02" db="EMBL/GenBank/DDBJ databases">
        <title>First draft genome assembly of two strains of Seiridium cardinale.</title>
        <authorList>
            <person name="Emiliani G."/>
            <person name="Scali E."/>
        </authorList>
    </citation>
    <scope>NUCLEOTIDE SEQUENCE [LARGE SCALE GENOMIC DNA]</scope>
    <source>
        <strain evidence="4 5">BM-138-000479</strain>
    </source>
</reference>
<evidence type="ECO:0000256" key="1">
    <source>
        <dbReference type="SAM" id="Phobius"/>
    </source>
</evidence>
<gene>
    <name evidence="4" type="ORF">SCAR479_11796</name>
</gene>
<dbReference type="PROSITE" id="PS51212">
    <property type="entry name" value="WSC"/>
    <property type="match status" value="2"/>
</dbReference>
<feature type="transmembrane region" description="Helical" evidence="1">
    <location>
        <begin position="232"/>
        <end position="253"/>
    </location>
</feature>
<dbReference type="Proteomes" id="UP001465668">
    <property type="component" value="Unassembled WGS sequence"/>
</dbReference>
<organism evidence="4 5">
    <name type="scientific">Seiridium cardinale</name>
    <dbReference type="NCBI Taxonomy" id="138064"/>
    <lineage>
        <taxon>Eukaryota</taxon>
        <taxon>Fungi</taxon>
        <taxon>Dikarya</taxon>
        <taxon>Ascomycota</taxon>
        <taxon>Pezizomycotina</taxon>
        <taxon>Sordariomycetes</taxon>
        <taxon>Xylariomycetidae</taxon>
        <taxon>Amphisphaeriales</taxon>
        <taxon>Sporocadaceae</taxon>
        <taxon>Seiridium</taxon>
    </lineage>
</organism>
<feature type="chain" id="PRO_5047168339" evidence="2">
    <location>
        <begin position="28"/>
        <end position="403"/>
    </location>
</feature>
<sequence>MQNNQSSLSWWLAIWGIVFALISTTHGQGFYLEPFSCSPAQDWQELGCYDTTAQPFTFAVQNGWNGDDPSRSYANFNPGGNVINSTVTPKFCVQACRAHGFRYASLYDRTCRCGTILGSLQSKRSSDQTLCYKTPDANPCGGDKSENCGQTSPNNHARIFVDPSFETEADLMAAGSTLLANSYLFLGCFNRPNLPSDDSNRESRQMTPLACLANLAAIPRQQGAAVMLAPKFIRFMLILGLWGVISASFVATVPSVGRSGATNYVNFGCYDGGVSSALSYGGAIATVEPIGTPSSIDVDRCVSYCAAAGKPWAAIGGPRTATRCVCGDRIGVALSGPIAMDYCNEPCQGTGSQQNCGDTNRVIVYAASPSAITGSWYSSWSSKIITRTVRFLPSRIHDKPSSM</sequence>
<feature type="signal peptide" evidence="2">
    <location>
        <begin position="1"/>
        <end position="27"/>
    </location>
</feature>
<proteinExistence type="predicted"/>
<keyword evidence="5" id="KW-1185">Reference proteome</keyword>
<evidence type="ECO:0000313" key="5">
    <source>
        <dbReference type="Proteomes" id="UP001465668"/>
    </source>
</evidence>
<evidence type="ECO:0000256" key="2">
    <source>
        <dbReference type="SAM" id="SignalP"/>
    </source>
</evidence>
<protein>
    <submittedName>
        <fullName evidence="4">WSC domain-containing protein</fullName>
    </submittedName>
</protein>
<dbReference type="InterPro" id="IPR002889">
    <property type="entry name" value="WSC_carb-bd"/>
</dbReference>
<keyword evidence="1" id="KW-0472">Membrane</keyword>
<evidence type="ECO:0000259" key="3">
    <source>
        <dbReference type="PROSITE" id="PS51212"/>
    </source>
</evidence>
<keyword evidence="2" id="KW-0732">Signal</keyword>
<feature type="domain" description="WSC" evidence="3">
    <location>
        <begin position="263"/>
        <end position="368"/>
    </location>
</feature>
<feature type="domain" description="WSC" evidence="3">
    <location>
        <begin position="42"/>
        <end position="162"/>
    </location>
</feature>
<evidence type="ECO:0000313" key="4">
    <source>
        <dbReference type="EMBL" id="KAK9771457.1"/>
    </source>
</evidence>
<name>A0ABR2XCS0_9PEZI</name>
<keyword evidence="1" id="KW-1133">Transmembrane helix</keyword>
<keyword evidence="1" id="KW-0812">Transmembrane</keyword>
<accession>A0ABR2XCS0</accession>
<comment type="caution">
    <text evidence="4">The sequence shown here is derived from an EMBL/GenBank/DDBJ whole genome shotgun (WGS) entry which is preliminary data.</text>
</comment>
<dbReference type="EMBL" id="JARVKM010000074">
    <property type="protein sequence ID" value="KAK9771457.1"/>
    <property type="molecule type" value="Genomic_DNA"/>
</dbReference>
<dbReference type="Pfam" id="PF01822">
    <property type="entry name" value="WSC"/>
    <property type="match status" value="1"/>
</dbReference>